<dbReference type="EC" id="2.6.1.-" evidence="8"/>
<dbReference type="CDD" id="cd00609">
    <property type="entry name" value="AAT_like"/>
    <property type="match status" value="1"/>
</dbReference>
<evidence type="ECO:0000256" key="7">
    <source>
        <dbReference type="ARBA" id="ARBA00049185"/>
    </source>
</evidence>
<evidence type="ECO:0000256" key="8">
    <source>
        <dbReference type="RuleBase" id="RU000481"/>
    </source>
</evidence>
<gene>
    <name evidence="10" type="ORF">DC366_04415</name>
</gene>
<dbReference type="EMBL" id="QCYH01000002">
    <property type="protein sequence ID" value="PVA11027.1"/>
    <property type="molecule type" value="Genomic_DNA"/>
</dbReference>
<dbReference type="InterPro" id="IPR004838">
    <property type="entry name" value="NHTrfase_class1_PyrdxlP-BS"/>
</dbReference>
<feature type="domain" description="Aminotransferase class I/classII large" evidence="9">
    <location>
        <begin position="32"/>
        <end position="392"/>
    </location>
</feature>
<dbReference type="OrthoDB" id="9763453at2"/>
<dbReference type="PANTHER" id="PTHR46383:SF1">
    <property type="entry name" value="ASPARTATE AMINOTRANSFERASE"/>
    <property type="match status" value="1"/>
</dbReference>
<organism evidence="10 11">
    <name type="scientific">Pelagivirga sediminicola</name>
    <dbReference type="NCBI Taxonomy" id="2170575"/>
    <lineage>
        <taxon>Bacteria</taxon>
        <taxon>Pseudomonadati</taxon>
        <taxon>Pseudomonadota</taxon>
        <taxon>Alphaproteobacteria</taxon>
        <taxon>Rhodobacterales</taxon>
        <taxon>Paracoccaceae</taxon>
        <taxon>Pelagivirga</taxon>
    </lineage>
</organism>
<evidence type="ECO:0000256" key="2">
    <source>
        <dbReference type="ARBA" id="ARBA00007441"/>
    </source>
</evidence>
<evidence type="ECO:0000313" key="11">
    <source>
        <dbReference type="Proteomes" id="UP000244446"/>
    </source>
</evidence>
<dbReference type="PANTHER" id="PTHR46383">
    <property type="entry name" value="ASPARTATE AMINOTRANSFERASE"/>
    <property type="match status" value="1"/>
</dbReference>
<proteinExistence type="inferred from homology"/>
<dbReference type="InterPro" id="IPR004839">
    <property type="entry name" value="Aminotransferase_I/II_large"/>
</dbReference>
<dbReference type="GO" id="GO:0004069">
    <property type="term" value="F:L-aspartate:2-oxoglutarate aminotransferase activity"/>
    <property type="evidence" value="ECO:0007669"/>
    <property type="project" value="UniProtKB-EC"/>
</dbReference>
<name>A0A2T7G9C6_9RHOB</name>
<dbReference type="Gene3D" id="3.40.640.10">
    <property type="entry name" value="Type I PLP-dependent aspartate aminotransferase-like (Major domain)"/>
    <property type="match status" value="1"/>
</dbReference>
<dbReference type="InterPro" id="IPR050596">
    <property type="entry name" value="AspAT/PAT-like"/>
</dbReference>
<comment type="cofactor">
    <cofactor evidence="1 8">
        <name>pyridoxal 5'-phosphate</name>
        <dbReference type="ChEBI" id="CHEBI:597326"/>
    </cofactor>
</comment>
<comment type="similarity">
    <text evidence="2 8">Belongs to the class-I pyridoxal-phosphate-dependent aminotransferase family.</text>
</comment>
<dbReference type="Pfam" id="PF00155">
    <property type="entry name" value="Aminotran_1_2"/>
    <property type="match status" value="1"/>
</dbReference>
<evidence type="ECO:0000256" key="3">
    <source>
        <dbReference type="ARBA" id="ARBA00011738"/>
    </source>
</evidence>
<dbReference type="Proteomes" id="UP000244446">
    <property type="component" value="Unassembled WGS sequence"/>
</dbReference>
<sequence length="400" mass="42919">MSFESRRAKLIKPSPAITISTAARAMKADGQPVIDLSIGEPDFSTPNNVIEAAYAAMKRGETRYTAPDGTPALKDAVIEKFRRENGLSYERANITCGNGAKQILFNALMATIEPGDEVICPAPYWISYTDMTLLVGGRPKIVECAQKDGFKLTPAALEAAITAKTRWLFLNSPSNPSGVTYTREELAALGEVLARHPRVLIMSDEIYEQIYYADTPFCSFASACPDLTDRTVIANGVAKAYAMTGWRIGYAAAPEALAKVMSKIQSQTTSNPSSISQAAAIEALTGPQDFVETARATYRNRRDLIVSGLRAIDGVDVVEPSGAFYAYPGLASFIGRRSPDGTVMEDDTALTRYILDAAMVAGVQGAAFGLSTHIRLSYAASTDDLKTALERLTGALGALK</sequence>
<dbReference type="PROSITE" id="PS00105">
    <property type="entry name" value="AA_TRANSFER_CLASS_1"/>
    <property type="match status" value="1"/>
</dbReference>
<keyword evidence="11" id="KW-1185">Reference proteome</keyword>
<comment type="caution">
    <text evidence="10">The sequence shown here is derived from an EMBL/GenBank/DDBJ whole genome shotgun (WGS) entry which is preliminary data.</text>
</comment>
<evidence type="ECO:0000256" key="6">
    <source>
        <dbReference type="ARBA" id="ARBA00022898"/>
    </source>
</evidence>
<dbReference type="InterPro" id="IPR015422">
    <property type="entry name" value="PyrdxlP-dep_Trfase_small"/>
</dbReference>
<comment type="catalytic activity">
    <reaction evidence="7">
        <text>L-aspartate + 2-oxoglutarate = oxaloacetate + L-glutamate</text>
        <dbReference type="Rhea" id="RHEA:21824"/>
        <dbReference type="ChEBI" id="CHEBI:16452"/>
        <dbReference type="ChEBI" id="CHEBI:16810"/>
        <dbReference type="ChEBI" id="CHEBI:29985"/>
        <dbReference type="ChEBI" id="CHEBI:29991"/>
        <dbReference type="EC" id="2.6.1.1"/>
    </reaction>
</comment>
<keyword evidence="5 8" id="KW-0808">Transferase</keyword>
<dbReference type="GO" id="GO:0030170">
    <property type="term" value="F:pyridoxal phosphate binding"/>
    <property type="evidence" value="ECO:0007669"/>
    <property type="project" value="InterPro"/>
</dbReference>
<dbReference type="Gene3D" id="3.90.1150.10">
    <property type="entry name" value="Aspartate Aminotransferase, domain 1"/>
    <property type="match status" value="1"/>
</dbReference>
<protein>
    <recommendedName>
        <fullName evidence="8">Aminotransferase</fullName>
        <ecNumber evidence="8">2.6.1.-</ecNumber>
    </recommendedName>
</protein>
<reference evidence="10 11" key="1">
    <citation type="submission" date="2018-04" db="EMBL/GenBank/DDBJ databases">
        <title>Pelagivirga bohaiensis gen. nov., sp. nov., a bacterium isolated from the Bohai Sea.</title>
        <authorList>
            <person name="Ji X."/>
        </authorList>
    </citation>
    <scope>NUCLEOTIDE SEQUENCE [LARGE SCALE GENOMIC DNA]</scope>
    <source>
        <strain evidence="10 11">BH-SD19</strain>
    </source>
</reference>
<evidence type="ECO:0000256" key="4">
    <source>
        <dbReference type="ARBA" id="ARBA00022576"/>
    </source>
</evidence>
<dbReference type="InterPro" id="IPR015421">
    <property type="entry name" value="PyrdxlP-dep_Trfase_major"/>
</dbReference>
<dbReference type="AlphaFoldDB" id="A0A2T7G9C6"/>
<dbReference type="SUPFAM" id="SSF53383">
    <property type="entry name" value="PLP-dependent transferases"/>
    <property type="match status" value="1"/>
</dbReference>
<evidence type="ECO:0000313" key="10">
    <source>
        <dbReference type="EMBL" id="PVA11027.1"/>
    </source>
</evidence>
<accession>A0A2T7G9C6</accession>
<dbReference type="RefSeq" id="WP_108691001.1">
    <property type="nucleotide sequence ID" value="NZ_QCYH01000002.1"/>
</dbReference>
<evidence type="ECO:0000256" key="5">
    <source>
        <dbReference type="ARBA" id="ARBA00022679"/>
    </source>
</evidence>
<comment type="subunit">
    <text evidence="3">Homodimer.</text>
</comment>
<keyword evidence="4 8" id="KW-0032">Aminotransferase</keyword>
<evidence type="ECO:0000256" key="1">
    <source>
        <dbReference type="ARBA" id="ARBA00001933"/>
    </source>
</evidence>
<dbReference type="GO" id="GO:0006520">
    <property type="term" value="P:amino acid metabolic process"/>
    <property type="evidence" value="ECO:0007669"/>
    <property type="project" value="InterPro"/>
</dbReference>
<keyword evidence="6" id="KW-0663">Pyridoxal phosphate</keyword>
<evidence type="ECO:0000259" key="9">
    <source>
        <dbReference type="Pfam" id="PF00155"/>
    </source>
</evidence>
<dbReference type="FunFam" id="3.40.640.10:FF:000033">
    <property type="entry name" value="Aspartate aminotransferase"/>
    <property type="match status" value="1"/>
</dbReference>
<dbReference type="InterPro" id="IPR015424">
    <property type="entry name" value="PyrdxlP-dep_Trfase"/>
</dbReference>